<reference evidence="1" key="2">
    <citation type="journal article" date="2020" name="Nat. Commun.">
        <title>Large-scale genome sequencing of mycorrhizal fungi provides insights into the early evolution of symbiotic traits.</title>
        <authorList>
            <person name="Miyauchi S."/>
            <person name="Kiss E."/>
            <person name="Kuo A."/>
            <person name="Drula E."/>
            <person name="Kohler A."/>
            <person name="Sanchez-Garcia M."/>
            <person name="Morin E."/>
            <person name="Andreopoulos B."/>
            <person name="Barry K.W."/>
            <person name="Bonito G."/>
            <person name="Buee M."/>
            <person name="Carver A."/>
            <person name="Chen C."/>
            <person name="Cichocki N."/>
            <person name="Clum A."/>
            <person name="Culley D."/>
            <person name="Crous P.W."/>
            <person name="Fauchery L."/>
            <person name="Girlanda M."/>
            <person name="Hayes R.D."/>
            <person name="Keri Z."/>
            <person name="LaButti K."/>
            <person name="Lipzen A."/>
            <person name="Lombard V."/>
            <person name="Magnuson J."/>
            <person name="Maillard F."/>
            <person name="Murat C."/>
            <person name="Nolan M."/>
            <person name="Ohm R.A."/>
            <person name="Pangilinan J."/>
            <person name="Pereira M.F."/>
            <person name="Perotto S."/>
            <person name="Peter M."/>
            <person name="Pfister S."/>
            <person name="Riley R."/>
            <person name="Sitrit Y."/>
            <person name="Stielow J.B."/>
            <person name="Szollosi G."/>
            <person name="Zifcakova L."/>
            <person name="Stursova M."/>
            <person name="Spatafora J.W."/>
            <person name="Tedersoo L."/>
            <person name="Vaario L.M."/>
            <person name="Yamada A."/>
            <person name="Yan M."/>
            <person name="Wang P."/>
            <person name="Xu J."/>
            <person name="Bruns T."/>
            <person name="Baldrian P."/>
            <person name="Vilgalys R."/>
            <person name="Dunand C."/>
            <person name="Henrissat B."/>
            <person name="Grigoriev I.V."/>
            <person name="Hibbett D."/>
            <person name="Nagy L.G."/>
            <person name="Martin F.M."/>
        </authorList>
    </citation>
    <scope>NUCLEOTIDE SEQUENCE</scope>
    <source>
        <strain evidence="1">BED1</strain>
    </source>
</reference>
<dbReference type="AlphaFoldDB" id="A0AAD4BYP3"/>
<organism evidence="1 2">
    <name type="scientific">Boletus edulis BED1</name>
    <dbReference type="NCBI Taxonomy" id="1328754"/>
    <lineage>
        <taxon>Eukaryota</taxon>
        <taxon>Fungi</taxon>
        <taxon>Dikarya</taxon>
        <taxon>Basidiomycota</taxon>
        <taxon>Agaricomycotina</taxon>
        <taxon>Agaricomycetes</taxon>
        <taxon>Agaricomycetidae</taxon>
        <taxon>Boletales</taxon>
        <taxon>Boletineae</taxon>
        <taxon>Boletaceae</taxon>
        <taxon>Boletoideae</taxon>
        <taxon>Boletus</taxon>
    </lineage>
</organism>
<dbReference type="EMBL" id="WHUW01000008">
    <property type="protein sequence ID" value="KAF8443217.1"/>
    <property type="molecule type" value="Genomic_DNA"/>
</dbReference>
<sequence length="124" mass="13926">MITECLRSSIAWGRELNRLHKHVTRPGRASCEPKQDLPDIQRRRGRGLHAGVLTCSSTSWIFHLFGVITITDRHDITYFPIVFSPRYLVQVAEQDRNYCLTAVHGSFTNAIVASADQSAIGLGF</sequence>
<accession>A0AAD4BYP3</accession>
<name>A0AAD4BYP3_BOLED</name>
<keyword evidence="2" id="KW-1185">Reference proteome</keyword>
<feature type="non-terminal residue" evidence="1">
    <location>
        <position position="124"/>
    </location>
</feature>
<comment type="caution">
    <text evidence="1">The sequence shown here is derived from an EMBL/GenBank/DDBJ whole genome shotgun (WGS) entry which is preliminary data.</text>
</comment>
<gene>
    <name evidence="1" type="ORF">L210DRAFT_942446</name>
</gene>
<reference evidence="1" key="1">
    <citation type="submission" date="2019-10" db="EMBL/GenBank/DDBJ databases">
        <authorList>
            <consortium name="DOE Joint Genome Institute"/>
            <person name="Kuo A."/>
            <person name="Miyauchi S."/>
            <person name="Kiss E."/>
            <person name="Drula E."/>
            <person name="Kohler A."/>
            <person name="Sanchez-Garcia M."/>
            <person name="Andreopoulos B."/>
            <person name="Barry K.W."/>
            <person name="Bonito G."/>
            <person name="Buee M."/>
            <person name="Carver A."/>
            <person name="Chen C."/>
            <person name="Cichocki N."/>
            <person name="Clum A."/>
            <person name="Culley D."/>
            <person name="Crous P.W."/>
            <person name="Fauchery L."/>
            <person name="Girlanda M."/>
            <person name="Hayes R."/>
            <person name="Keri Z."/>
            <person name="LaButti K."/>
            <person name="Lipzen A."/>
            <person name="Lombard V."/>
            <person name="Magnuson J."/>
            <person name="Maillard F."/>
            <person name="Morin E."/>
            <person name="Murat C."/>
            <person name="Nolan M."/>
            <person name="Ohm R."/>
            <person name="Pangilinan J."/>
            <person name="Pereira M."/>
            <person name="Perotto S."/>
            <person name="Peter M."/>
            <person name="Riley R."/>
            <person name="Sitrit Y."/>
            <person name="Stielow B."/>
            <person name="Szollosi G."/>
            <person name="Zifcakova L."/>
            <person name="Stursova M."/>
            <person name="Spatafora J.W."/>
            <person name="Tedersoo L."/>
            <person name="Vaario L.-M."/>
            <person name="Yamada A."/>
            <person name="Yan M."/>
            <person name="Wang P."/>
            <person name="Xu J."/>
            <person name="Bruns T."/>
            <person name="Baldrian P."/>
            <person name="Vilgalys R."/>
            <person name="Henrissat B."/>
            <person name="Grigoriev I.V."/>
            <person name="Hibbett D."/>
            <person name="Nagy L.G."/>
            <person name="Martin F.M."/>
        </authorList>
    </citation>
    <scope>NUCLEOTIDE SEQUENCE</scope>
    <source>
        <strain evidence="1">BED1</strain>
    </source>
</reference>
<dbReference type="Proteomes" id="UP001194468">
    <property type="component" value="Unassembled WGS sequence"/>
</dbReference>
<protein>
    <submittedName>
        <fullName evidence="1">Uncharacterized protein</fullName>
    </submittedName>
</protein>
<evidence type="ECO:0000313" key="2">
    <source>
        <dbReference type="Proteomes" id="UP001194468"/>
    </source>
</evidence>
<evidence type="ECO:0000313" key="1">
    <source>
        <dbReference type="EMBL" id="KAF8443217.1"/>
    </source>
</evidence>
<proteinExistence type="predicted"/>